<sequence>MVGFGGSANIADAERTFILWTIKSLPINESDPYSSISLEGGNDDQSIIFRTSLIQEEYLKDKCWERRKQPKKCMEVNIAKMTKKISTSLRLPGRKACGPGSEKIYETCWPTLGTHP</sequence>
<dbReference type="Proteomes" id="UP000838756">
    <property type="component" value="Unassembled WGS sequence"/>
</dbReference>
<evidence type="ECO:0000313" key="2">
    <source>
        <dbReference type="Proteomes" id="UP000838756"/>
    </source>
</evidence>
<evidence type="ECO:0000313" key="1">
    <source>
        <dbReference type="EMBL" id="CAH2228658.1"/>
    </source>
</evidence>
<accession>A0A8S4R009</accession>
<dbReference type="EMBL" id="CAKXAJ010024425">
    <property type="protein sequence ID" value="CAH2228658.1"/>
    <property type="molecule type" value="Genomic_DNA"/>
</dbReference>
<name>A0A8S4R009_9NEOP</name>
<organism evidence="1 2">
    <name type="scientific">Pararge aegeria aegeria</name>
    <dbReference type="NCBI Taxonomy" id="348720"/>
    <lineage>
        <taxon>Eukaryota</taxon>
        <taxon>Metazoa</taxon>
        <taxon>Ecdysozoa</taxon>
        <taxon>Arthropoda</taxon>
        <taxon>Hexapoda</taxon>
        <taxon>Insecta</taxon>
        <taxon>Pterygota</taxon>
        <taxon>Neoptera</taxon>
        <taxon>Endopterygota</taxon>
        <taxon>Lepidoptera</taxon>
        <taxon>Glossata</taxon>
        <taxon>Ditrysia</taxon>
        <taxon>Papilionoidea</taxon>
        <taxon>Nymphalidae</taxon>
        <taxon>Satyrinae</taxon>
        <taxon>Satyrini</taxon>
        <taxon>Parargina</taxon>
        <taxon>Pararge</taxon>
    </lineage>
</organism>
<dbReference type="AlphaFoldDB" id="A0A8S4R009"/>
<keyword evidence="2" id="KW-1185">Reference proteome</keyword>
<comment type="caution">
    <text evidence="1">The sequence shown here is derived from an EMBL/GenBank/DDBJ whole genome shotgun (WGS) entry which is preliminary data.</text>
</comment>
<reference evidence="1" key="1">
    <citation type="submission" date="2022-03" db="EMBL/GenBank/DDBJ databases">
        <authorList>
            <person name="Lindestad O."/>
        </authorList>
    </citation>
    <scope>NUCLEOTIDE SEQUENCE</scope>
</reference>
<proteinExistence type="predicted"/>
<protein>
    <submittedName>
        <fullName evidence="1">Jg20117 protein</fullName>
    </submittedName>
</protein>
<gene>
    <name evidence="1" type="primary">jg20117</name>
    <name evidence="1" type="ORF">PAEG_LOCUS8433</name>
</gene>